<feature type="region of interest" description="Disordered" evidence="1">
    <location>
        <begin position="245"/>
        <end position="324"/>
    </location>
</feature>
<feature type="compositionally biased region" description="Polar residues" evidence="1">
    <location>
        <begin position="349"/>
        <end position="373"/>
    </location>
</feature>
<evidence type="ECO:0000256" key="2">
    <source>
        <dbReference type="SAM" id="Phobius"/>
    </source>
</evidence>
<accession>A8YHX9</accession>
<gene>
    <name evidence="3" type="ORF">IPF_2675</name>
</gene>
<protein>
    <submittedName>
        <fullName evidence="3">Similarity to tr|Q8YWA5|Q8YWA5</fullName>
    </submittedName>
</protein>
<organism evidence="3">
    <name type="scientific">Microcystis aeruginosa (strain PCC 7806)</name>
    <dbReference type="NCBI Taxonomy" id="267872"/>
    <lineage>
        <taxon>Bacteria</taxon>
        <taxon>Bacillati</taxon>
        <taxon>Cyanobacteriota</taxon>
        <taxon>Cyanophyceae</taxon>
        <taxon>Oscillatoriophycideae</taxon>
        <taxon>Chroococcales</taxon>
        <taxon>Microcystaceae</taxon>
        <taxon>Microcystis</taxon>
    </lineage>
</organism>
<keyword evidence="2" id="KW-0472">Membrane</keyword>
<feature type="region of interest" description="Disordered" evidence="1">
    <location>
        <begin position="201"/>
        <end position="220"/>
    </location>
</feature>
<sequence>MTRRANESPNHLFVFVILSGLAISSTPFILLFYDAHESLLVNGQVKRFSSIILYVDHRYQSSDHLFGKFDPLPLVNWQAIEAKLLQWFYPSLCSAQNQALTSDSGQILLDRSSEQILDVKGVSLTIAAASANRETQSRQETIQVAETEKTVSSASAGSLNLSDQASAKDESDLFEFLTRGQYHRRAETDQESAVIVTIGSSSPNLSESLSKRSEQPSTESVLITQAFSGENLSGRASDLMPVDSQTLDQSLPHSPNSPSTRSLNPSDQPSVEDDSDLRQFLTQGQYHRQSKTDQESAMTVTTGSSSPNLSESLSKRSEQPSTESVLITQAFSGENLSGKASDLMPLDSQTLDQSLPHSPNSPSTGSLNPSDQPSVEDDSDLRQFLTQGQYHRQAKTDQGSAATVTISSSSAKVITQIPAQEFFLPNTRLAPFTTFSTPAIIDTWEIPTTTIKLEIDSSGDRSIAQIPAQEFLSADTQLAPFTIPATPAIIDTWEIPTTTIKLEIDSSGDRSIAQIPAQEFLSADTQLAPFTIPATPAIIDILNDLELNQNIINAPVFGIVTYKEISQLNLAQTGTSDFFIPKDVPTVPVPPVPEIIKPEEEVPSQSPLTEEQLKIKDIAVKSFLESVAVRYPFIVNTNDLLTINPYEYRPTILNFYVNLTFDLDQYSLGNQLNFKDFNDPVLKNFNFSYYPNNQQFYWLYDNNVVIETNGFHGNINYQGNVITQKHRQTAISTIPFFGVQTVFALPQAFESARGFEKDNNNLNITSGAVEVVSPQGVPGVPQVVFNINGEIEVVSLDDTRKASTFTEQGGGSYFGNLDAENAPKFLQGFPTINFQGLLDNKVRLQIGQRIPLENLAKIGVTVGDFFTTAGFNFNQSFSSLPGVKTLQFDKGFEDQLSRIYASALNLDSSQLQNNDIVALMSNPFLTQEQRDFHYLNSLIWYSGGQRAPEITTRSFEPETHNWYRYIFNYSQNRTLLKYHPEKVELSYTNVFANPGVSLTVSPFLSDVDERQMVNATLGLALGGLFYLLNPNDINGALTTARQKYEENQAPESFSTQSTSADRRAMNLRLNNSLQNANLVSQLNQVSGSYTITDHVTPNSSLLFQLRTGTYQRAVQFFSREIGEWTPESPLFFSVISPNDFGPLAYTGVNVPIEFTNIEPLNRTSFAFTKVQNSQGDVLFEQQLAVQSEAFTALPIVGPGKAADIEFGRIEISRFRQREFEDTSYIGYLYLPALEFILSGTSKGFSYSLSLGAWTNLYPQSSPQIDENISDLQEKTVGIFSSINLRWNFNNIWYNKNKQWETIISNSPFVNFSWNSSPNRLNISSANFGNVFQFVRQNWNLTWFSNFSFSPQELNAAAPKSSLGNISYFSSLNFSESSGLNIIFPISFGDKVFYSVEATYPIIKDQKLGSTRLGFYYSNYSVATRGFDNQFEDPNYGLVIKYNNPSSLLSIEAYLGHSDSGFRGRIQSSINFKF</sequence>
<feature type="region of interest" description="Disordered" evidence="1">
    <location>
        <begin position="349"/>
        <end position="379"/>
    </location>
</feature>
<evidence type="ECO:0000313" key="3">
    <source>
        <dbReference type="EMBL" id="CAO90697.1"/>
    </source>
</evidence>
<keyword evidence="2" id="KW-0812">Transmembrane</keyword>
<name>A8YHX9_MICA7</name>
<feature type="transmembrane region" description="Helical" evidence="2">
    <location>
        <begin position="12"/>
        <end position="33"/>
    </location>
</feature>
<keyword evidence="2" id="KW-1133">Transmembrane helix</keyword>
<proteinExistence type="predicted"/>
<reference evidence="3" key="1">
    <citation type="submission" date="2007-08" db="EMBL/GenBank/DDBJ databases">
        <authorList>
            <person name="Frangeul L."/>
        </authorList>
    </citation>
    <scope>NUCLEOTIDE SEQUENCE</scope>
    <source>
        <strain evidence="3">PCC 7806</strain>
    </source>
</reference>
<feature type="compositionally biased region" description="Polar residues" evidence="1">
    <location>
        <begin position="245"/>
        <end position="269"/>
    </location>
</feature>
<evidence type="ECO:0000256" key="1">
    <source>
        <dbReference type="SAM" id="MobiDB-lite"/>
    </source>
</evidence>
<dbReference type="EMBL" id="AM778945">
    <property type="protein sequence ID" value="CAO90697.1"/>
    <property type="molecule type" value="Genomic_DNA"/>
</dbReference>